<feature type="domain" description="Phosphodiester glycosidase" evidence="1">
    <location>
        <begin position="96"/>
        <end position="256"/>
    </location>
</feature>
<name>A0ABV8CCK2_9GAMM</name>
<dbReference type="RefSeq" id="WP_382340668.1">
    <property type="nucleotide sequence ID" value="NZ_JBHSAB010000001.1"/>
</dbReference>
<dbReference type="Proteomes" id="UP001595758">
    <property type="component" value="Unassembled WGS sequence"/>
</dbReference>
<accession>A0ABV8CCK2</accession>
<dbReference type="Pfam" id="PF09992">
    <property type="entry name" value="NAGPA"/>
    <property type="match status" value="1"/>
</dbReference>
<proteinExistence type="predicted"/>
<evidence type="ECO:0000259" key="1">
    <source>
        <dbReference type="Pfam" id="PF09992"/>
    </source>
</evidence>
<dbReference type="PANTHER" id="PTHR40446">
    <property type="entry name" value="N-ACETYLGLUCOSAMINE-1-PHOSPHODIESTER ALPHA-N-ACETYLGLUCOSAMINIDASE"/>
    <property type="match status" value="1"/>
</dbReference>
<dbReference type="PANTHER" id="PTHR40446:SF2">
    <property type="entry name" value="N-ACETYLGLUCOSAMINE-1-PHOSPHODIESTER ALPHA-N-ACETYLGLUCOSAMINIDASE"/>
    <property type="match status" value="1"/>
</dbReference>
<gene>
    <name evidence="2" type="ORF">ACFORL_02255</name>
</gene>
<keyword evidence="2" id="KW-0326">Glycosidase</keyword>
<reference evidence="3" key="1">
    <citation type="journal article" date="2019" name="Int. J. Syst. Evol. Microbiol.">
        <title>The Global Catalogue of Microorganisms (GCM) 10K type strain sequencing project: providing services to taxonomists for standard genome sequencing and annotation.</title>
        <authorList>
            <consortium name="The Broad Institute Genomics Platform"/>
            <consortium name="The Broad Institute Genome Sequencing Center for Infectious Disease"/>
            <person name="Wu L."/>
            <person name="Ma J."/>
        </authorList>
    </citation>
    <scope>NUCLEOTIDE SEQUENCE [LARGE SCALE GENOMIC DNA]</scope>
    <source>
        <strain evidence="3">CCUG 59858</strain>
    </source>
</reference>
<protein>
    <submittedName>
        <fullName evidence="2">Phosphodiester glycosidase family protein</fullName>
    </submittedName>
</protein>
<dbReference type="EMBL" id="JBHSAB010000001">
    <property type="protein sequence ID" value="MFC3907904.1"/>
    <property type="molecule type" value="Genomic_DNA"/>
</dbReference>
<sequence>MSSQTITTTKWLQRIWKPLILIIFIVFLLNFALAATSWRTLSKGLEYRDIDRSYITPWSHIHTFRIDLNANKLSSIMAKDLALKHASADEYAKHSKALISINGGFFDEEFHPLGLRITDSHLQSPMKQISWWGVFYTRNNKAHVVAARQFKRDKQINFAIQSGPRLLINGRIPPLKPGRAERSALGVTADGKVILLVTDNSPLSTTELAQIMKAAPLNCMNAINLDGGSSSQLRAQIDKFHLNVHGFSNVSDAVVVTPLSLPSP</sequence>
<keyword evidence="2" id="KW-0378">Hydrolase</keyword>
<evidence type="ECO:0000313" key="3">
    <source>
        <dbReference type="Proteomes" id="UP001595758"/>
    </source>
</evidence>
<evidence type="ECO:0000313" key="2">
    <source>
        <dbReference type="EMBL" id="MFC3907904.1"/>
    </source>
</evidence>
<dbReference type="InterPro" id="IPR018711">
    <property type="entry name" value="NAGPA"/>
</dbReference>
<dbReference type="GO" id="GO:0016798">
    <property type="term" value="F:hydrolase activity, acting on glycosyl bonds"/>
    <property type="evidence" value="ECO:0007669"/>
    <property type="project" value="UniProtKB-KW"/>
</dbReference>
<keyword evidence="3" id="KW-1185">Reference proteome</keyword>
<comment type="caution">
    <text evidence="2">The sequence shown here is derived from an EMBL/GenBank/DDBJ whole genome shotgun (WGS) entry which is preliminary data.</text>
</comment>
<organism evidence="2 3">
    <name type="scientific">Legionella dresdenensis</name>
    <dbReference type="NCBI Taxonomy" id="450200"/>
    <lineage>
        <taxon>Bacteria</taxon>
        <taxon>Pseudomonadati</taxon>
        <taxon>Pseudomonadota</taxon>
        <taxon>Gammaproteobacteria</taxon>
        <taxon>Legionellales</taxon>
        <taxon>Legionellaceae</taxon>
        <taxon>Legionella</taxon>
    </lineage>
</organism>